<evidence type="ECO:0000256" key="1">
    <source>
        <dbReference type="ARBA" id="ARBA00004141"/>
    </source>
</evidence>
<comment type="subcellular location">
    <subcellularLocation>
        <location evidence="1">Membrane</location>
        <topology evidence="1">Multi-pass membrane protein</topology>
    </subcellularLocation>
</comment>
<dbReference type="Pfam" id="PF10457">
    <property type="entry name" value="MENTAL"/>
    <property type="match status" value="1"/>
</dbReference>
<feature type="transmembrane region" description="Helical" evidence="5">
    <location>
        <begin position="53"/>
        <end position="74"/>
    </location>
</feature>
<evidence type="ECO:0000256" key="2">
    <source>
        <dbReference type="ARBA" id="ARBA00022692"/>
    </source>
</evidence>
<evidence type="ECO:0008006" key="10">
    <source>
        <dbReference type="Google" id="ProtNLM"/>
    </source>
</evidence>
<dbReference type="RefSeq" id="XP_009064858.1">
    <property type="nucleotide sequence ID" value="XM_009066610.1"/>
</dbReference>
<feature type="domain" description="MENTAL" evidence="7">
    <location>
        <begin position="4"/>
        <end position="186"/>
    </location>
</feature>
<feature type="transmembrane region" description="Helical" evidence="5">
    <location>
        <begin position="80"/>
        <end position="99"/>
    </location>
</feature>
<feature type="transmembrane region" description="Helical" evidence="5">
    <location>
        <begin position="111"/>
        <end position="129"/>
    </location>
</feature>
<reference evidence="8 9" key="1">
    <citation type="journal article" date="2013" name="Nature">
        <title>Insights into bilaterian evolution from three spiralian genomes.</title>
        <authorList>
            <person name="Simakov O."/>
            <person name="Marletaz F."/>
            <person name="Cho S.J."/>
            <person name="Edsinger-Gonzales E."/>
            <person name="Havlak P."/>
            <person name="Hellsten U."/>
            <person name="Kuo D.H."/>
            <person name="Larsson T."/>
            <person name="Lv J."/>
            <person name="Arendt D."/>
            <person name="Savage R."/>
            <person name="Osoegawa K."/>
            <person name="de Jong P."/>
            <person name="Grimwood J."/>
            <person name="Chapman J.A."/>
            <person name="Shapiro H."/>
            <person name="Aerts A."/>
            <person name="Otillar R.P."/>
            <person name="Terry A.Y."/>
            <person name="Boore J.L."/>
            <person name="Grigoriev I.V."/>
            <person name="Lindberg D.R."/>
            <person name="Seaver E.C."/>
            <person name="Weisblat D.A."/>
            <person name="Putnam N.H."/>
            <person name="Rokhsar D.S."/>
        </authorList>
    </citation>
    <scope>NUCLEOTIDE SEQUENCE [LARGE SCALE GENOMIC DNA]</scope>
</reference>
<dbReference type="Pfam" id="PF01852">
    <property type="entry name" value="START"/>
    <property type="match status" value="1"/>
</dbReference>
<accession>V3Z1S3</accession>
<dbReference type="GO" id="GO:0140284">
    <property type="term" value="C:endoplasmic reticulum-endosome membrane contact site"/>
    <property type="evidence" value="ECO:0007669"/>
    <property type="project" value="TreeGrafter"/>
</dbReference>
<dbReference type="GO" id="GO:0099044">
    <property type="term" value="P:vesicle tethering to endoplasmic reticulum"/>
    <property type="evidence" value="ECO:0007669"/>
    <property type="project" value="TreeGrafter"/>
</dbReference>
<evidence type="ECO:0000313" key="8">
    <source>
        <dbReference type="EMBL" id="ESO84493.1"/>
    </source>
</evidence>
<dbReference type="InterPro" id="IPR019498">
    <property type="entry name" value="MENTAL"/>
</dbReference>
<proteinExistence type="predicted"/>
<dbReference type="SMART" id="SM00234">
    <property type="entry name" value="START"/>
    <property type="match status" value="1"/>
</dbReference>
<feature type="compositionally biased region" description="Low complexity" evidence="4">
    <location>
        <begin position="201"/>
        <end position="215"/>
    </location>
</feature>
<dbReference type="EMBL" id="KB203505">
    <property type="protein sequence ID" value="ESO84493.1"/>
    <property type="molecule type" value="Genomic_DNA"/>
</dbReference>
<dbReference type="GeneID" id="20233280"/>
<keyword evidence="2 5" id="KW-0812">Transmembrane</keyword>
<feature type="region of interest" description="Disordered" evidence="4">
    <location>
        <begin position="159"/>
        <end position="215"/>
    </location>
</feature>
<dbReference type="AlphaFoldDB" id="V3Z1S3"/>
<sequence>SGKISAVRRTFLLLTVFDVGLTFILWVIYTQVRSGSGWDTFKLQVKNYSFETSLFDTVMLSFVRFTLLNLAYALFRLRHWWPVAFTTLGTCVFLIVKIFEFKVKSAKNPLSYCLVIVSFVLAWVETWFMDFKVIPHEKKEIERHRLYAGVISHTDERTPLLNNQQGFGSQTPGDEYYSPLESEEGSDSEEQHHHHRDRFYSDPNSRSISRPSSSTSSLGKVIIEYNAKDLWYELVHRAPSAPDWNPTILENRILCIVDDNTDVCYSVAAEGGGGLISSRDFVTVRHYGTREGIWLSSGIAATHPDMPPQKKYIRGENAPGGWVFKSSSQNNCIFSWYVNTDLKGWLPQKLVDQALASVLLEYVVHLKKHVVKLKQSTH</sequence>
<organism evidence="8 9">
    <name type="scientific">Lottia gigantea</name>
    <name type="common">Giant owl limpet</name>
    <dbReference type="NCBI Taxonomy" id="225164"/>
    <lineage>
        <taxon>Eukaryota</taxon>
        <taxon>Metazoa</taxon>
        <taxon>Spiralia</taxon>
        <taxon>Lophotrochozoa</taxon>
        <taxon>Mollusca</taxon>
        <taxon>Gastropoda</taxon>
        <taxon>Patellogastropoda</taxon>
        <taxon>Lottioidea</taxon>
        <taxon>Lottiidae</taxon>
        <taxon>Lottia</taxon>
    </lineage>
</organism>
<dbReference type="GO" id="GO:0005789">
    <property type="term" value="C:endoplasmic reticulum membrane"/>
    <property type="evidence" value="ECO:0007669"/>
    <property type="project" value="TreeGrafter"/>
</dbReference>
<dbReference type="Proteomes" id="UP000030746">
    <property type="component" value="Unassembled WGS sequence"/>
</dbReference>
<feature type="compositionally biased region" description="Polar residues" evidence="4">
    <location>
        <begin position="160"/>
        <end position="172"/>
    </location>
</feature>
<dbReference type="CTD" id="20233280"/>
<dbReference type="Gene3D" id="3.30.530.20">
    <property type="match status" value="1"/>
</dbReference>
<evidence type="ECO:0000256" key="4">
    <source>
        <dbReference type="SAM" id="MobiDB-lite"/>
    </source>
</evidence>
<feature type="domain" description="START" evidence="6">
    <location>
        <begin position="229"/>
        <end position="375"/>
    </location>
</feature>
<dbReference type="GO" id="GO:0031902">
    <property type="term" value="C:late endosome membrane"/>
    <property type="evidence" value="ECO:0007669"/>
    <property type="project" value="TreeGrafter"/>
</dbReference>
<evidence type="ECO:0000259" key="7">
    <source>
        <dbReference type="PROSITE" id="PS51439"/>
    </source>
</evidence>
<dbReference type="PROSITE" id="PS51439">
    <property type="entry name" value="MENTAL"/>
    <property type="match status" value="1"/>
</dbReference>
<dbReference type="SUPFAM" id="SSF55961">
    <property type="entry name" value="Bet v1-like"/>
    <property type="match status" value="1"/>
</dbReference>
<dbReference type="KEGG" id="lgi:LOTGIDRAFT_132177"/>
<dbReference type="OMA" id="AYHMQYD"/>
<keyword evidence="9" id="KW-1185">Reference proteome</keyword>
<dbReference type="PANTHER" id="PTHR46121">
    <property type="entry name" value="STEROIDOGENIC ACUTE REGULATORY PROTEIN-LIKE"/>
    <property type="match status" value="1"/>
</dbReference>
<dbReference type="GO" id="GO:0008289">
    <property type="term" value="F:lipid binding"/>
    <property type="evidence" value="ECO:0007669"/>
    <property type="project" value="InterPro"/>
</dbReference>
<dbReference type="InterPro" id="IPR000799">
    <property type="entry name" value="StAR-like"/>
</dbReference>
<evidence type="ECO:0000313" key="9">
    <source>
        <dbReference type="Proteomes" id="UP000030746"/>
    </source>
</evidence>
<evidence type="ECO:0000256" key="3">
    <source>
        <dbReference type="ARBA" id="ARBA00023136"/>
    </source>
</evidence>
<evidence type="ECO:0000256" key="5">
    <source>
        <dbReference type="SAM" id="Phobius"/>
    </source>
</evidence>
<dbReference type="PANTHER" id="PTHR46121:SF4">
    <property type="entry name" value="STEROIDOGENIC ACUTE REGULATORY PROTEIN-LIKE"/>
    <property type="match status" value="1"/>
</dbReference>
<feature type="non-terminal residue" evidence="8">
    <location>
        <position position="1"/>
    </location>
</feature>
<dbReference type="GO" id="GO:0005765">
    <property type="term" value="C:lysosomal membrane"/>
    <property type="evidence" value="ECO:0007669"/>
    <property type="project" value="TreeGrafter"/>
</dbReference>
<dbReference type="OrthoDB" id="74575at2759"/>
<dbReference type="InterPro" id="IPR023393">
    <property type="entry name" value="START-like_dom_sf"/>
</dbReference>
<gene>
    <name evidence="8" type="ORF">LOTGIDRAFT_132177</name>
</gene>
<name>V3Z1S3_LOTGI</name>
<protein>
    <recommendedName>
        <fullName evidence="10">START domain-containing protein</fullName>
    </recommendedName>
</protein>
<keyword evidence="3 5" id="KW-0472">Membrane</keyword>
<dbReference type="InterPro" id="IPR051869">
    <property type="entry name" value="STARD3"/>
</dbReference>
<dbReference type="PRINTS" id="PR00978">
    <property type="entry name" value="STARPROTEIN"/>
</dbReference>
<evidence type="ECO:0000259" key="6">
    <source>
        <dbReference type="PROSITE" id="PS50848"/>
    </source>
</evidence>
<dbReference type="PROSITE" id="PS50848">
    <property type="entry name" value="START"/>
    <property type="match status" value="1"/>
</dbReference>
<feature type="transmembrane region" description="Helical" evidence="5">
    <location>
        <begin position="12"/>
        <end position="32"/>
    </location>
</feature>
<keyword evidence="5" id="KW-1133">Transmembrane helix</keyword>
<dbReference type="HOGENOM" id="CLU_033480_1_0_1"/>
<dbReference type="STRING" id="225164.V3Z1S3"/>
<dbReference type="InterPro" id="IPR002913">
    <property type="entry name" value="START_lipid-bd_dom"/>
</dbReference>